<dbReference type="Proteomes" id="UP000824120">
    <property type="component" value="Chromosome 5"/>
</dbReference>
<evidence type="ECO:0000313" key="3">
    <source>
        <dbReference type="Proteomes" id="UP000824120"/>
    </source>
</evidence>
<accession>A0A9J5YZ51</accession>
<dbReference type="AlphaFoldDB" id="A0A9J5YZ51"/>
<sequence length="103" mass="11952">MDYEQDAQESISLTEEDKLRLYQPWCLLKLNEPLTLVDLGSNYQIAKFSQVESISKVLHEGPWFVIGNFLTVKRWEPNFVPPSRQYDSYNNMGEIAPATNKII</sequence>
<evidence type="ECO:0000313" key="2">
    <source>
        <dbReference type="EMBL" id="KAG5605157.1"/>
    </source>
</evidence>
<dbReference type="EMBL" id="JACXVP010000005">
    <property type="protein sequence ID" value="KAG5605157.1"/>
    <property type="molecule type" value="Genomic_DNA"/>
</dbReference>
<keyword evidence="3" id="KW-1185">Reference proteome</keyword>
<proteinExistence type="predicted"/>
<gene>
    <name evidence="2" type="ORF">H5410_026649</name>
</gene>
<comment type="caution">
    <text evidence="2">The sequence shown here is derived from an EMBL/GenBank/DDBJ whole genome shotgun (WGS) entry which is preliminary data.</text>
</comment>
<dbReference type="OrthoDB" id="1750606at2759"/>
<organism evidence="2 3">
    <name type="scientific">Solanum commersonii</name>
    <name type="common">Commerson's wild potato</name>
    <name type="synonym">Commerson's nightshade</name>
    <dbReference type="NCBI Taxonomy" id="4109"/>
    <lineage>
        <taxon>Eukaryota</taxon>
        <taxon>Viridiplantae</taxon>
        <taxon>Streptophyta</taxon>
        <taxon>Embryophyta</taxon>
        <taxon>Tracheophyta</taxon>
        <taxon>Spermatophyta</taxon>
        <taxon>Magnoliopsida</taxon>
        <taxon>eudicotyledons</taxon>
        <taxon>Gunneridae</taxon>
        <taxon>Pentapetalae</taxon>
        <taxon>asterids</taxon>
        <taxon>lamiids</taxon>
        <taxon>Solanales</taxon>
        <taxon>Solanaceae</taxon>
        <taxon>Solanoideae</taxon>
        <taxon>Solaneae</taxon>
        <taxon>Solanum</taxon>
    </lineage>
</organism>
<name>A0A9J5YZ51_SOLCO</name>
<dbReference type="Pfam" id="PF14111">
    <property type="entry name" value="DUF4283"/>
    <property type="match status" value="1"/>
</dbReference>
<protein>
    <recommendedName>
        <fullName evidence="1">DUF4283 domain-containing protein</fullName>
    </recommendedName>
</protein>
<feature type="domain" description="DUF4283" evidence="1">
    <location>
        <begin position="33"/>
        <end position="81"/>
    </location>
</feature>
<dbReference type="InterPro" id="IPR025558">
    <property type="entry name" value="DUF4283"/>
</dbReference>
<evidence type="ECO:0000259" key="1">
    <source>
        <dbReference type="Pfam" id="PF14111"/>
    </source>
</evidence>
<reference evidence="2 3" key="1">
    <citation type="submission" date="2020-09" db="EMBL/GenBank/DDBJ databases">
        <title>De no assembly of potato wild relative species, Solanum commersonii.</title>
        <authorList>
            <person name="Cho K."/>
        </authorList>
    </citation>
    <scope>NUCLEOTIDE SEQUENCE [LARGE SCALE GENOMIC DNA]</scope>
    <source>
        <strain evidence="2">LZ3.2</strain>
        <tissue evidence="2">Leaf</tissue>
    </source>
</reference>